<dbReference type="PANTHER" id="PTHR43633:SF1">
    <property type="entry name" value="ALCOHOL DEHYDROGENASE YQHD"/>
    <property type="match status" value="1"/>
</dbReference>
<dbReference type="PANTHER" id="PTHR43633">
    <property type="entry name" value="ALCOHOL DEHYDROGENASE YQHD"/>
    <property type="match status" value="1"/>
</dbReference>
<dbReference type="InterPro" id="IPR044731">
    <property type="entry name" value="BDH-like"/>
</dbReference>
<dbReference type="Gene3D" id="1.20.1090.10">
    <property type="entry name" value="Dehydroquinate synthase-like - alpha domain"/>
    <property type="match status" value="1"/>
</dbReference>
<dbReference type="OrthoDB" id="9801156at2"/>
<dbReference type="RefSeq" id="WP_102714762.1">
    <property type="nucleotide sequence ID" value="NZ_PJKA01000012.1"/>
</dbReference>
<dbReference type="SUPFAM" id="SSF56796">
    <property type="entry name" value="Dehydroquinate synthase-like"/>
    <property type="match status" value="1"/>
</dbReference>
<comment type="caution">
    <text evidence="5">The sequence shown here is derived from an EMBL/GenBank/DDBJ whole genome shotgun (WGS) entry which is preliminary data.</text>
</comment>
<gene>
    <name evidence="5" type="ORF">CXU22_07970</name>
</gene>
<dbReference type="GO" id="GO:0046872">
    <property type="term" value="F:metal ion binding"/>
    <property type="evidence" value="ECO:0007669"/>
    <property type="project" value="InterPro"/>
</dbReference>
<accession>A0A2N8HDE5</accession>
<name>A0A2N8HDE5_9BACT</name>
<organism evidence="5 6">
    <name type="scientific">Akkermansia muciniphila</name>
    <dbReference type="NCBI Taxonomy" id="239935"/>
    <lineage>
        <taxon>Bacteria</taxon>
        <taxon>Pseudomonadati</taxon>
        <taxon>Verrucomicrobiota</taxon>
        <taxon>Verrucomicrobiia</taxon>
        <taxon>Verrucomicrobiales</taxon>
        <taxon>Akkermansiaceae</taxon>
        <taxon>Akkermansia</taxon>
    </lineage>
</organism>
<dbReference type="Proteomes" id="UP000236000">
    <property type="component" value="Unassembled WGS sequence"/>
</dbReference>
<evidence type="ECO:0000256" key="1">
    <source>
        <dbReference type="ARBA" id="ARBA00007358"/>
    </source>
</evidence>
<dbReference type="FunFam" id="3.40.50.1970:FF:000003">
    <property type="entry name" value="Alcohol dehydrogenase, iron-containing"/>
    <property type="match status" value="1"/>
</dbReference>
<evidence type="ECO:0000256" key="2">
    <source>
        <dbReference type="ARBA" id="ARBA00023002"/>
    </source>
</evidence>
<dbReference type="Gene3D" id="3.40.50.1970">
    <property type="match status" value="1"/>
</dbReference>
<evidence type="ECO:0000259" key="3">
    <source>
        <dbReference type="Pfam" id="PF00465"/>
    </source>
</evidence>
<dbReference type="GO" id="GO:0005829">
    <property type="term" value="C:cytosol"/>
    <property type="evidence" value="ECO:0007669"/>
    <property type="project" value="TreeGrafter"/>
</dbReference>
<protein>
    <submittedName>
        <fullName evidence="5">NADH-dependent alcohol dehydrogenase</fullName>
    </submittedName>
</protein>
<dbReference type="InterPro" id="IPR018211">
    <property type="entry name" value="ADH_Fe_CS"/>
</dbReference>
<feature type="domain" description="Alcohol dehydrogenase iron-type/glycerol dehydrogenase GldA" evidence="3">
    <location>
        <begin position="10"/>
        <end position="178"/>
    </location>
</feature>
<dbReference type="GO" id="GO:0008106">
    <property type="term" value="F:alcohol dehydrogenase (NADP+) activity"/>
    <property type="evidence" value="ECO:0007669"/>
    <property type="project" value="TreeGrafter"/>
</dbReference>
<dbReference type="GO" id="GO:1990362">
    <property type="term" value="F:butanol dehydrogenase (NAD+) activity"/>
    <property type="evidence" value="ECO:0007669"/>
    <property type="project" value="InterPro"/>
</dbReference>
<sequence length="395" mass="43301">MLNFVYDNKTTIIFGKGTQHEAGNLLKPFGKKVLLHYGSGSIRRSGLYDAVTASLKAAGVEYEELGGVQPNPTLPLVYEGIRLCREHGLGMILAVGGGSVIDSAKAIALGVPHAGDVWDLYLSKKQPQADPLPVATVLTIPAAGSESSPNTVITNEETRRKLGYGSPQLRPVFSIINPELFFTLPHHQMANGVSDMMSHIFERYFTKTLHTDLSDGLCEATLRTIMRNARILNGNLHDYDAWAEIAFSGNIAHNNLLGVGREQDWGCHAMEHELSALYHVDHGAGLAVVTPAWMKYVSPKHREMFVQFAVNVMGAEGSFREPGALIREGISRLERFYRELGLPATMEELGIQPRDFPLMAEQAISVRGPIGGLEKLDARDVEAIYRLACKDALPD</sequence>
<feature type="domain" description="Fe-containing alcohol dehydrogenase-like C-terminal" evidence="4">
    <location>
        <begin position="192"/>
        <end position="387"/>
    </location>
</feature>
<reference evidence="5 6" key="1">
    <citation type="journal article" date="2017" name="BMC Genomics">
        <title>Genome sequencing of 39 Akkermansia muciniphila isolates reveals its population structure, genomic and functional diverisity, and global distribution in mammalian gut microbiotas.</title>
        <authorList>
            <person name="Guo X."/>
            <person name="Li S."/>
            <person name="Zhang J."/>
            <person name="Wu F."/>
            <person name="Li X."/>
            <person name="Wu D."/>
            <person name="Zhang M."/>
            <person name="Ou Z."/>
            <person name="Jie Z."/>
            <person name="Yan Q."/>
            <person name="Li P."/>
            <person name="Yi J."/>
            <person name="Peng Y."/>
        </authorList>
    </citation>
    <scope>NUCLEOTIDE SEQUENCE [LARGE SCALE GENOMIC DNA]</scope>
    <source>
        <strain evidence="5 6">GP24</strain>
    </source>
</reference>
<dbReference type="InterPro" id="IPR056798">
    <property type="entry name" value="ADH_Fe_C"/>
</dbReference>
<keyword evidence="2" id="KW-0560">Oxidoreductase</keyword>
<dbReference type="AlphaFoldDB" id="A0A2N8HDE5"/>
<dbReference type="GO" id="GO:1990002">
    <property type="term" value="F:methylglyoxal reductase (NADPH) (acetol producing) activity"/>
    <property type="evidence" value="ECO:0007669"/>
    <property type="project" value="TreeGrafter"/>
</dbReference>
<evidence type="ECO:0000313" key="6">
    <source>
        <dbReference type="Proteomes" id="UP000236000"/>
    </source>
</evidence>
<evidence type="ECO:0000313" key="5">
    <source>
        <dbReference type="EMBL" id="PNC17906.1"/>
    </source>
</evidence>
<comment type="similarity">
    <text evidence="1">Belongs to the iron-containing alcohol dehydrogenase family.</text>
</comment>
<dbReference type="PROSITE" id="PS00060">
    <property type="entry name" value="ADH_IRON_2"/>
    <property type="match status" value="1"/>
</dbReference>
<proteinExistence type="inferred from homology"/>
<dbReference type="Pfam" id="PF25137">
    <property type="entry name" value="ADH_Fe_C"/>
    <property type="match status" value="1"/>
</dbReference>
<dbReference type="CDD" id="cd08187">
    <property type="entry name" value="BDH"/>
    <property type="match status" value="1"/>
</dbReference>
<dbReference type="InterPro" id="IPR001670">
    <property type="entry name" value="ADH_Fe/GldA"/>
</dbReference>
<dbReference type="EMBL" id="PJKA01000012">
    <property type="protein sequence ID" value="PNC17906.1"/>
    <property type="molecule type" value="Genomic_DNA"/>
</dbReference>
<evidence type="ECO:0000259" key="4">
    <source>
        <dbReference type="Pfam" id="PF25137"/>
    </source>
</evidence>
<dbReference type="Pfam" id="PF00465">
    <property type="entry name" value="Fe-ADH"/>
    <property type="match status" value="1"/>
</dbReference>